<feature type="region of interest" description="Disordered" evidence="1">
    <location>
        <begin position="1"/>
        <end position="30"/>
    </location>
</feature>
<sequence>MGDPSTTAHPRRPRPIPAAPSRASRRAGGQRKNHAPLAWLVYASYYVVYYMWYTSGGRVVLGINNQQSTSIMDAPRLIHPIVGVAERLIRAASRLPSSGPHQPQAHLLTNLPPIINRRAAESWPPILISEGPPSMVPRQSPPPTHFFFPTIGTLMLRASGCFSPAPSHLHAIYNPRTPPLFVCPCSSVGVGITLACVYCGRLS</sequence>
<protein>
    <submittedName>
        <fullName evidence="3">Uncharacterized protein</fullName>
    </submittedName>
</protein>
<dbReference type="AlphaFoldDB" id="A0A319F350"/>
<evidence type="ECO:0000313" key="4">
    <source>
        <dbReference type="Proteomes" id="UP000247810"/>
    </source>
</evidence>
<keyword evidence="2" id="KW-0812">Transmembrane</keyword>
<evidence type="ECO:0000256" key="1">
    <source>
        <dbReference type="SAM" id="MobiDB-lite"/>
    </source>
</evidence>
<organism evidence="3 4">
    <name type="scientific">Aspergillus ellipticus CBS 707.79</name>
    <dbReference type="NCBI Taxonomy" id="1448320"/>
    <lineage>
        <taxon>Eukaryota</taxon>
        <taxon>Fungi</taxon>
        <taxon>Dikarya</taxon>
        <taxon>Ascomycota</taxon>
        <taxon>Pezizomycotina</taxon>
        <taxon>Eurotiomycetes</taxon>
        <taxon>Eurotiomycetidae</taxon>
        <taxon>Eurotiales</taxon>
        <taxon>Aspergillaceae</taxon>
        <taxon>Aspergillus</taxon>
        <taxon>Aspergillus subgen. Circumdati</taxon>
    </lineage>
</organism>
<keyword evidence="2" id="KW-0472">Membrane</keyword>
<dbReference type="VEuPathDB" id="FungiDB:BO71DRAFT_238148"/>
<proteinExistence type="predicted"/>
<evidence type="ECO:0000256" key="2">
    <source>
        <dbReference type="SAM" id="Phobius"/>
    </source>
</evidence>
<name>A0A319F350_9EURO</name>
<evidence type="ECO:0000313" key="3">
    <source>
        <dbReference type="EMBL" id="PYH99282.1"/>
    </source>
</evidence>
<keyword evidence="2" id="KW-1133">Transmembrane helix</keyword>
<gene>
    <name evidence="3" type="ORF">BO71DRAFT_238148</name>
</gene>
<accession>A0A319F350</accession>
<reference evidence="3 4" key="1">
    <citation type="submission" date="2018-02" db="EMBL/GenBank/DDBJ databases">
        <title>The genomes of Aspergillus section Nigri reveals drivers in fungal speciation.</title>
        <authorList>
            <consortium name="DOE Joint Genome Institute"/>
            <person name="Vesth T.C."/>
            <person name="Nybo J."/>
            <person name="Theobald S."/>
            <person name="Brandl J."/>
            <person name="Frisvad J.C."/>
            <person name="Nielsen K.F."/>
            <person name="Lyhne E.K."/>
            <person name="Kogle M.E."/>
            <person name="Kuo A."/>
            <person name="Riley R."/>
            <person name="Clum A."/>
            <person name="Nolan M."/>
            <person name="Lipzen A."/>
            <person name="Salamov A."/>
            <person name="Henrissat B."/>
            <person name="Wiebenga A."/>
            <person name="De vries R.P."/>
            <person name="Grigoriev I.V."/>
            <person name="Mortensen U.H."/>
            <person name="Andersen M.R."/>
            <person name="Baker S.E."/>
        </authorList>
    </citation>
    <scope>NUCLEOTIDE SEQUENCE [LARGE SCALE GENOMIC DNA]</scope>
    <source>
        <strain evidence="3 4">CBS 707.79</strain>
    </source>
</reference>
<feature type="transmembrane region" description="Helical" evidence="2">
    <location>
        <begin position="35"/>
        <end position="53"/>
    </location>
</feature>
<dbReference type="Proteomes" id="UP000247810">
    <property type="component" value="Unassembled WGS sequence"/>
</dbReference>
<keyword evidence="4" id="KW-1185">Reference proteome</keyword>
<dbReference type="EMBL" id="KZ825804">
    <property type="protein sequence ID" value="PYH99282.1"/>
    <property type="molecule type" value="Genomic_DNA"/>
</dbReference>